<evidence type="ECO:0000256" key="5">
    <source>
        <dbReference type="RuleBase" id="RU004187"/>
    </source>
</evidence>
<accession>A0A8U0A873</accession>
<dbReference type="Gene3D" id="3.30.260.10">
    <property type="entry name" value="TCP-1-like chaperonin intermediate domain"/>
    <property type="match status" value="1"/>
</dbReference>
<dbReference type="InterPro" id="IPR027410">
    <property type="entry name" value="TCP-1-like_intermed_sf"/>
</dbReference>
<dbReference type="PROSITE" id="PS00750">
    <property type="entry name" value="TCP1_1"/>
    <property type="match status" value="1"/>
</dbReference>
<dbReference type="PANTHER" id="PTHR11353">
    <property type="entry name" value="CHAPERONIN"/>
    <property type="match status" value="1"/>
</dbReference>
<dbReference type="RefSeq" id="WP_247995352.1">
    <property type="nucleotide sequence ID" value="NZ_CP096021.1"/>
</dbReference>
<dbReference type="GO" id="GO:0016887">
    <property type="term" value="F:ATP hydrolysis activity"/>
    <property type="evidence" value="ECO:0007669"/>
    <property type="project" value="InterPro"/>
</dbReference>
<dbReference type="GO" id="GO:0005524">
    <property type="term" value="F:ATP binding"/>
    <property type="evidence" value="ECO:0007669"/>
    <property type="project" value="UniProtKB-KW"/>
</dbReference>
<dbReference type="Gene3D" id="3.50.7.10">
    <property type="entry name" value="GroEL"/>
    <property type="match status" value="1"/>
</dbReference>
<dbReference type="Gene3D" id="1.10.560.10">
    <property type="entry name" value="GroEL-like equatorial domain"/>
    <property type="match status" value="1"/>
</dbReference>
<name>A0A8U0A873_9EURY</name>
<organism evidence="7 8">
    <name type="scientific">Halocatena salina</name>
    <dbReference type="NCBI Taxonomy" id="2934340"/>
    <lineage>
        <taxon>Archaea</taxon>
        <taxon>Methanobacteriati</taxon>
        <taxon>Methanobacteriota</taxon>
        <taxon>Stenosarchaea group</taxon>
        <taxon>Halobacteria</taxon>
        <taxon>Halobacteriales</taxon>
        <taxon>Natronomonadaceae</taxon>
        <taxon>Halocatena</taxon>
    </lineage>
</organism>
<evidence type="ECO:0000256" key="4">
    <source>
        <dbReference type="ARBA" id="ARBA00023186"/>
    </source>
</evidence>
<dbReference type="InterPro" id="IPR054827">
    <property type="entry name" value="thermosome_alpha"/>
</dbReference>
<dbReference type="Pfam" id="PF00118">
    <property type="entry name" value="Cpn60_TCP1"/>
    <property type="match status" value="1"/>
</dbReference>
<gene>
    <name evidence="7" type="ORF">MW046_16835</name>
</gene>
<dbReference type="GO" id="GO:0140662">
    <property type="term" value="F:ATP-dependent protein folding chaperone"/>
    <property type="evidence" value="ECO:0007669"/>
    <property type="project" value="InterPro"/>
</dbReference>
<dbReference type="SUPFAM" id="SSF54849">
    <property type="entry name" value="GroEL-intermediate domain like"/>
    <property type="match status" value="1"/>
</dbReference>
<proteinExistence type="inferred from homology"/>
<dbReference type="PRINTS" id="PR00304">
    <property type="entry name" value="TCOMPLEXTCP1"/>
</dbReference>
<protein>
    <submittedName>
        <fullName evidence="7">Thermosome subunit 1</fullName>
    </submittedName>
</protein>
<evidence type="ECO:0000256" key="1">
    <source>
        <dbReference type="ARBA" id="ARBA00008020"/>
    </source>
</evidence>
<dbReference type="InterPro" id="IPR002194">
    <property type="entry name" value="Chaperonin_TCP-1_CS"/>
</dbReference>
<dbReference type="SUPFAM" id="SSF48592">
    <property type="entry name" value="GroEL equatorial domain-like"/>
    <property type="match status" value="1"/>
</dbReference>
<geneLocation type="plasmid" evidence="7 8">
    <name>unnamed2</name>
</geneLocation>
<keyword evidence="8" id="KW-1185">Reference proteome</keyword>
<dbReference type="NCBIfam" id="NF041083">
    <property type="entry name" value="thermosome_beta"/>
    <property type="match status" value="1"/>
</dbReference>
<dbReference type="SUPFAM" id="SSF52029">
    <property type="entry name" value="GroEL apical domain-like"/>
    <property type="match status" value="1"/>
</dbReference>
<dbReference type="KEGG" id="haad:MW046_16835"/>
<dbReference type="Proteomes" id="UP000831768">
    <property type="component" value="Plasmid unnamed2"/>
</dbReference>
<evidence type="ECO:0000256" key="3">
    <source>
        <dbReference type="ARBA" id="ARBA00022840"/>
    </source>
</evidence>
<evidence type="ECO:0000313" key="7">
    <source>
        <dbReference type="EMBL" id="UPM44698.1"/>
    </source>
</evidence>
<dbReference type="AlphaFoldDB" id="A0A8U0A873"/>
<feature type="region of interest" description="Disordered" evidence="6">
    <location>
        <begin position="533"/>
        <end position="567"/>
    </location>
</feature>
<keyword evidence="2 5" id="KW-0547">Nucleotide-binding</keyword>
<reference evidence="7" key="1">
    <citation type="submission" date="2022-04" db="EMBL/GenBank/DDBJ databases">
        <title>Halocatena sp. nov., isolated from a salt lake.</title>
        <authorList>
            <person name="Cui H.-L."/>
        </authorList>
    </citation>
    <scope>NUCLEOTIDE SEQUENCE</scope>
    <source>
        <strain evidence="7">AD-1</strain>
        <plasmid evidence="7">unnamed2</plasmid>
    </source>
</reference>
<keyword evidence="3 5" id="KW-0067">ATP-binding</keyword>
<feature type="compositionally biased region" description="Basic and acidic residues" evidence="6">
    <location>
        <begin position="533"/>
        <end position="544"/>
    </location>
</feature>
<dbReference type="InterPro" id="IPR027413">
    <property type="entry name" value="GROEL-like_equatorial_sf"/>
</dbReference>
<dbReference type="InterPro" id="IPR027409">
    <property type="entry name" value="GroEL-like_apical_dom_sf"/>
</dbReference>
<dbReference type="PROSITE" id="PS00995">
    <property type="entry name" value="TCP1_3"/>
    <property type="match status" value="1"/>
</dbReference>
<dbReference type="GeneID" id="71929748"/>
<keyword evidence="4 5" id="KW-0143">Chaperone</keyword>
<dbReference type="EMBL" id="CP096021">
    <property type="protein sequence ID" value="UPM44698.1"/>
    <property type="molecule type" value="Genomic_DNA"/>
</dbReference>
<evidence type="ECO:0000256" key="2">
    <source>
        <dbReference type="ARBA" id="ARBA00022741"/>
    </source>
</evidence>
<evidence type="ECO:0000256" key="6">
    <source>
        <dbReference type="SAM" id="MobiDB-lite"/>
    </source>
</evidence>
<dbReference type="InterPro" id="IPR017998">
    <property type="entry name" value="Chaperone_TCP-1"/>
</dbReference>
<comment type="similarity">
    <text evidence="1 5">Belongs to the TCP-1 chaperonin family.</text>
</comment>
<keyword evidence="7" id="KW-0614">Plasmid</keyword>
<dbReference type="InterPro" id="IPR002423">
    <property type="entry name" value="Cpn60/GroEL/TCP-1"/>
</dbReference>
<dbReference type="NCBIfam" id="NF041082">
    <property type="entry name" value="thermosome_alpha"/>
    <property type="match status" value="1"/>
</dbReference>
<dbReference type="InterPro" id="IPR053374">
    <property type="entry name" value="TCP-1_chaperonin"/>
</dbReference>
<sequence>MRRGSIQQLFPAVNEDAERLQGVDAQHANFSAGQALAETIRTTLGPKSMDKMLLTSDGKIVVTNDGASILDRMDIDHPIAEMVVRVAETQEDAMGDGTTTAVLLTGELLGNAADLIEQGLHPTTISDGYHLATKRACETLRQATIGIDADDPDQLREIAQTVITGKWDDHDARFLADLAVRAVQAIERDGIVDRRNITQQAVAGGSSRDSEVIDGLVIDTERSSTSMVSPDTAFPQRIEDATIALIDSQLTVETATGLGTVSFDDPERRSALLEYEDQVYEECVTTIEDAGTDVVFCQKSIDDPIRHLLARENVLAVERTRKDELLKLGRATGARHVGSIDLLTTADTGFAEVVERRQVGDLELVIVTGGPDSKQVSLLLRGGTEHVTTEMKRILEDCIAALELAIEHREVLPGGGATEAMLAADLRDYAAGVRGRTQLAVMAFADALETIPRTLAKNAGMDPIDSLVDLRTRQHAGDHTAGLDVLMGDVRNMITAGVLEPLAIKQRAVTNAQEASNVIIRIDDIIAASSDRDIDEEHEHDSDTVHTSTDGYPWAIGHSMGGHGHGH</sequence>
<dbReference type="GO" id="GO:0051082">
    <property type="term" value="F:unfolded protein binding"/>
    <property type="evidence" value="ECO:0007669"/>
    <property type="project" value="InterPro"/>
</dbReference>
<evidence type="ECO:0000313" key="8">
    <source>
        <dbReference type="Proteomes" id="UP000831768"/>
    </source>
</evidence>